<name>A0ACC6PNW7_9ACTN</name>
<evidence type="ECO:0000313" key="1">
    <source>
        <dbReference type="EMBL" id="MEJ8633168.1"/>
    </source>
</evidence>
<proteinExistence type="predicted"/>
<comment type="caution">
    <text evidence="1">The sequence shown here is derived from an EMBL/GenBank/DDBJ whole genome shotgun (WGS) entry which is preliminary data.</text>
</comment>
<sequence length="138" mass="14670">MHELSIAMAVIDQVRDAVPDDRVESLTLRIGELVAVVPEALDFSFGLAAEGTLLAGARLVIETVDGEAHCDGCGRDTPTGMPPVLWCGDCERPLTLLAGRELEIVRVVVADEGPDGAAVGDTARDTTRDEETSHVPHR</sequence>
<keyword evidence="2" id="KW-1185">Reference proteome</keyword>
<evidence type="ECO:0000313" key="2">
    <source>
        <dbReference type="Proteomes" id="UP001377168"/>
    </source>
</evidence>
<dbReference type="Proteomes" id="UP001377168">
    <property type="component" value="Unassembled WGS sequence"/>
</dbReference>
<gene>
    <name evidence="1" type="ORF">WKI67_07145</name>
</gene>
<accession>A0ACC6PNW7</accession>
<protein>
    <submittedName>
        <fullName evidence="1">Hydrogenase maturation nickel metallochaperone HypA</fullName>
    </submittedName>
</protein>
<organism evidence="1 2">
    <name type="scientific">Streptomyces achmelvichensis</name>
    <dbReference type="NCBI Taxonomy" id="3134111"/>
    <lineage>
        <taxon>Bacteria</taxon>
        <taxon>Bacillati</taxon>
        <taxon>Actinomycetota</taxon>
        <taxon>Actinomycetes</taxon>
        <taxon>Kitasatosporales</taxon>
        <taxon>Streptomycetaceae</taxon>
        <taxon>Streptomyces</taxon>
    </lineage>
</organism>
<dbReference type="EMBL" id="JBBKAJ010000022">
    <property type="protein sequence ID" value="MEJ8633168.1"/>
    <property type="molecule type" value="Genomic_DNA"/>
</dbReference>
<reference evidence="1" key="1">
    <citation type="submission" date="2024-03" db="EMBL/GenBank/DDBJ databases">
        <title>Novel Streptomyces species of biotechnological and ecological value are a feature of Machair soil.</title>
        <authorList>
            <person name="Prole J.R."/>
            <person name="Goodfellow M."/>
            <person name="Allenby N."/>
            <person name="Ward A.C."/>
        </authorList>
    </citation>
    <scope>NUCLEOTIDE SEQUENCE</scope>
    <source>
        <strain evidence="1">MS2.AVA.5</strain>
    </source>
</reference>